<sequence length="239" mass="25578">MTAPLQPAPQAAAYVIPAPPVASLPVQGTDARFPVHRIYCVGRNYAAHAVEMGHDPDREAPFFFLKSPTTLLTDGADFPYPVATEDVHHEVEMVAALSSGGCNIAVSDALNHVFGYGIGLDMTRRDLQAQAKAQGRPWELAKSFEHSAPCSPLLPAAQIGHPARGAIWLEVNGTRRQTGDLHQMIWKTAEVIAYLSGLFELRAGDLIMTGTPAGVGAVTRGDVMHAHVEGLGDLRCKVV</sequence>
<proteinExistence type="predicted"/>
<dbReference type="OrthoDB" id="5197601at2"/>
<keyword evidence="4" id="KW-1185">Reference proteome</keyword>
<keyword evidence="3" id="KW-0670">Pyruvate</keyword>
<evidence type="ECO:0000313" key="4">
    <source>
        <dbReference type="Proteomes" id="UP000198539"/>
    </source>
</evidence>
<dbReference type="GO" id="GO:0046872">
    <property type="term" value="F:metal ion binding"/>
    <property type="evidence" value="ECO:0007669"/>
    <property type="project" value="UniProtKB-KW"/>
</dbReference>
<protein>
    <submittedName>
        <fullName evidence="3">Fumarylpyruvate hydrolase</fullName>
    </submittedName>
</protein>
<dbReference type="STRING" id="564137.SAMN04488238_102248"/>
<gene>
    <name evidence="3" type="ORF">SAMN04488238_102248</name>
</gene>
<keyword evidence="3" id="KW-0378">Hydrolase</keyword>
<dbReference type="Pfam" id="PF01557">
    <property type="entry name" value="FAA_hydrolase"/>
    <property type="match status" value="1"/>
</dbReference>
<organism evidence="3 4">
    <name type="scientific">Roseicitreum antarcticum</name>
    <dbReference type="NCBI Taxonomy" id="564137"/>
    <lineage>
        <taxon>Bacteria</taxon>
        <taxon>Pseudomonadati</taxon>
        <taxon>Pseudomonadota</taxon>
        <taxon>Alphaproteobacteria</taxon>
        <taxon>Rhodobacterales</taxon>
        <taxon>Paracoccaceae</taxon>
        <taxon>Roseicitreum</taxon>
    </lineage>
</organism>
<dbReference type="Proteomes" id="UP000198539">
    <property type="component" value="Unassembled WGS sequence"/>
</dbReference>
<reference evidence="3 4" key="1">
    <citation type="submission" date="2016-10" db="EMBL/GenBank/DDBJ databases">
        <authorList>
            <person name="de Groot N.N."/>
        </authorList>
    </citation>
    <scope>NUCLEOTIDE SEQUENCE [LARGE SCALE GENOMIC DNA]</scope>
    <source>
        <strain evidence="3 4">CGMCC 1.8894</strain>
    </source>
</reference>
<name>A0A1H2U3H1_9RHOB</name>
<dbReference type="Gene3D" id="3.90.850.10">
    <property type="entry name" value="Fumarylacetoacetase-like, C-terminal domain"/>
    <property type="match status" value="1"/>
</dbReference>
<dbReference type="PANTHER" id="PTHR11820:SF90">
    <property type="entry name" value="FLUTATHIONE S-TRANSFERASE"/>
    <property type="match status" value="1"/>
</dbReference>
<dbReference type="GO" id="GO:0018773">
    <property type="term" value="F:acetylpyruvate hydrolase activity"/>
    <property type="evidence" value="ECO:0007669"/>
    <property type="project" value="TreeGrafter"/>
</dbReference>
<dbReference type="PANTHER" id="PTHR11820">
    <property type="entry name" value="ACYLPYRUVASE"/>
    <property type="match status" value="1"/>
</dbReference>
<evidence type="ECO:0000256" key="1">
    <source>
        <dbReference type="ARBA" id="ARBA00022723"/>
    </source>
</evidence>
<dbReference type="AlphaFoldDB" id="A0A1H2U3H1"/>
<accession>A0A1H2U3H1</accession>
<dbReference type="SUPFAM" id="SSF56529">
    <property type="entry name" value="FAH"/>
    <property type="match status" value="1"/>
</dbReference>
<evidence type="ECO:0000259" key="2">
    <source>
        <dbReference type="Pfam" id="PF01557"/>
    </source>
</evidence>
<evidence type="ECO:0000313" key="3">
    <source>
        <dbReference type="EMBL" id="SDW49964.1"/>
    </source>
</evidence>
<dbReference type="InterPro" id="IPR036663">
    <property type="entry name" value="Fumarylacetoacetase_C_sf"/>
</dbReference>
<dbReference type="EMBL" id="FNOM01000002">
    <property type="protein sequence ID" value="SDW49964.1"/>
    <property type="molecule type" value="Genomic_DNA"/>
</dbReference>
<dbReference type="RefSeq" id="WP_092885824.1">
    <property type="nucleotide sequence ID" value="NZ_CP061498.1"/>
</dbReference>
<keyword evidence="1" id="KW-0479">Metal-binding</keyword>
<dbReference type="InterPro" id="IPR011234">
    <property type="entry name" value="Fumarylacetoacetase-like_C"/>
</dbReference>
<feature type="domain" description="Fumarylacetoacetase-like C-terminal" evidence="2">
    <location>
        <begin position="38"/>
        <end position="239"/>
    </location>
</feature>